<dbReference type="OMA" id="QGEVCFV"/>
<protein>
    <recommendedName>
        <fullName evidence="1">DUF6598 domain-containing protein</fullName>
    </recommendedName>
</protein>
<name>A0A9R0ZUH6_TRITD</name>
<evidence type="ECO:0000313" key="2">
    <source>
        <dbReference type="EMBL" id="VAI84335.1"/>
    </source>
</evidence>
<proteinExistence type="predicted"/>
<gene>
    <name evidence="2" type="ORF">TRITD_7Bv1G035770</name>
</gene>
<dbReference type="Pfam" id="PF20241">
    <property type="entry name" value="DUF6598"/>
    <property type="match status" value="1"/>
</dbReference>
<sequence>MHFTNSIPGSDPSDRGTVAPTLQVFSIKISEIKGGLRWPLSVYGVVAARDAVDHNRNLLFARDRSVYQTIKEDDPYLRLTGPSRAIVFGDPVDFEIQLKLRGSTAARDRALITSTERYSTGIGTICFENCFCTTELKLEAIERSVQATILSVCVKGGPWPSKYGGRVVCYAPSRSGEINGEVVLSDSCSGGMMPTGLSGHLRLSRNVVSVEMQGSLQVSLQAYSSSGGFSQRKVVSFKAKSCLISQASVTFGGAKVEITVAWSRLVSEKEDITTKGWVHGLGDSDKV</sequence>
<keyword evidence="3" id="KW-1185">Reference proteome</keyword>
<dbReference type="PANTHER" id="PTHR33065">
    <property type="entry name" value="OS07G0486400 PROTEIN"/>
    <property type="match status" value="1"/>
</dbReference>
<dbReference type="Proteomes" id="UP000324705">
    <property type="component" value="Chromosome 7B"/>
</dbReference>
<accession>A0A9R0ZUH6</accession>
<feature type="domain" description="DUF6598" evidence="1">
    <location>
        <begin position="21"/>
        <end position="260"/>
    </location>
</feature>
<dbReference type="Gramene" id="TRITD7Bv1G035770.1">
    <property type="protein sequence ID" value="TRITD7Bv1G035770.1"/>
    <property type="gene ID" value="TRITD7Bv1G035770"/>
</dbReference>
<dbReference type="PANTHER" id="PTHR33065:SF215">
    <property type="entry name" value="GENOME ASSEMBLY, CHROMOSOME: II"/>
    <property type="match status" value="1"/>
</dbReference>
<evidence type="ECO:0000313" key="3">
    <source>
        <dbReference type="Proteomes" id="UP000324705"/>
    </source>
</evidence>
<evidence type="ECO:0000259" key="1">
    <source>
        <dbReference type="Pfam" id="PF20241"/>
    </source>
</evidence>
<organism evidence="2 3">
    <name type="scientific">Triticum turgidum subsp. durum</name>
    <name type="common">Durum wheat</name>
    <name type="synonym">Triticum durum</name>
    <dbReference type="NCBI Taxonomy" id="4567"/>
    <lineage>
        <taxon>Eukaryota</taxon>
        <taxon>Viridiplantae</taxon>
        <taxon>Streptophyta</taxon>
        <taxon>Embryophyta</taxon>
        <taxon>Tracheophyta</taxon>
        <taxon>Spermatophyta</taxon>
        <taxon>Magnoliopsida</taxon>
        <taxon>Liliopsida</taxon>
        <taxon>Poales</taxon>
        <taxon>Poaceae</taxon>
        <taxon>BOP clade</taxon>
        <taxon>Pooideae</taxon>
        <taxon>Triticodae</taxon>
        <taxon>Triticeae</taxon>
        <taxon>Triticinae</taxon>
        <taxon>Triticum</taxon>
    </lineage>
</organism>
<dbReference type="AlphaFoldDB" id="A0A9R0ZUH6"/>
<reference evidence="2 3" key="1">
    <citation type="submission" date="2017-09" db="EMBL/GenBank/DDBJ databases">
        <authorList>
            <consortium name="International Durum Wheat Genome Sequencing Consortium (IDWGSC)"/>
            <person name="Milanesi L."/>
        </authorList>
    </citation>
    <scope>NUCLEOTIDE SEQUENCE [LARGE SCALE GENOMIC DNA]</scope>
    <source>
        <strain evidence="3">cv. Svevo</strain>
    </source>
</reference>
<dbReference type="EMBL" id="LT934124">
    <property type="protein sequence ID" value="VAI84335.1"/>
    <property type="molecule type" value="Genomic_DNA"/>
</dbReference>
<dbReference type="InterPro" id="IPR046533">
    <property type="entry name" value="DUF6598"/>
</dbReference>